<reference evidence="2 3" key="1">
    <citation type="submission" date="2024-09" db="EMBL/GenBank/DDBJ databases">
        <authorList>
            <person name="Sun Q."/>
            <person name="Mori K."/>
        </authorList>
    </citation>
    <scope>NUCLEOTIDE SEQUENCE [LARGE SCALE GENOMIC DNA]</scope>
    <source>
        <strain evidence="2 3">JCM 13519</strain>
    </source>
</reference>
<evidence type="ECO:0000256" key="1">
    <source>
        <dbReference type="SAM" id="MobiDB-lite"/>
    </source>
</evidence>
<name>A0ABV5UPN1_9MICC</name>
<feature type="region of interest" description="Disordered" evidence="1">
    <location>
        <begin position="1"/>
        <end position="21"/>
    </location>
</feature>
<dbReference type="EMBL" id="JBHMBH010000019">
    <property type="protein sequence ID" value="MFB9714215.1"/>
    <property type="molecule type" value="Genomic_DNA"/>
</dbReference>
<evidence type="ECO:0000313" key="2">
    <source>
        <dbReference type="EMBL" id="MFB9714215.1"/>
    </source>
</evidence>
<evidence type="ECO:0008006" key="4">
    <source>
        <dbReference type="Google" id="ProtNLM"/>
    </source>
</evidence>
<dbReference type="Proteomes" id="UP001589536">
    <property type="component" value="Unassembled WGS sequence"/>
</dbReference>
<dbReference type="RefSeq" id="WP_345043914.1">
    <property type="nucleotide sequence ID" value="NZ_BAABED010000001.1"/>
</dbReference>
<sequence length="205" mass="22403">MSPSTRVPSGIPAGGQFAPTTHAEPELALDTEANRFAHLDDIRSLDCAASASLRSLEADTTAEDESAADKVRDEWRQRRDEIATKLRRKEFSDYARRREDEALALLASAARADLRNVADELRIKHPTAARVVLTRNYDDGNLAICVESVQDIHGAGLDEDVVDTAQELVSEYSSRQMARFVDESPIDLASAAAWNPPGRPGALFG</sequence>
<proteinExistence type="predicted"/>
<comment type="caution">
    <text evidence="2">The sequence shown here is derived from an EMBL/GenBank/DDBJ whole genome shotgun (WGS) entry which is preliminary data.</text>
</comment>
<protein>
    <recommendedName>
        <fullName evidence="4">DUF222 domain-containing protein</fullName>
    </recommendedName>
</protein>
<accession>A0ABV5UPN1</accession>
<gene>
    <name evidence="2" type="ORF">ACFFPI_08595</name>
</gene>
<evidence type="ECO:0000313" key="3">
    <source>
        <dbReference type="Proteomes" id="UP001589536"/>
    </source>
</evidence>
<keyword evidence="3" id="KW-1185">Reference proteome</keyword>
<organism evidence="2 3">
    <name type="scientific">Arthrobacter methylotrophus</name>
    <dbReference type="NCBI Taxonomy" id="121291"/>
    <lineage>
        <taxon>Bacteria</taxon>
        <taxon>Bacillati</taxon>
        <taxon>Actinomycetota</taxon>
        <taxon>Actinomycetes</taxon>
        <taxon>Micrococcales</taxon>
        <taxon>Micrococcaceae</taxon>
        <taxon>Arthrobacter</taxon>
    </lineage>
</organism>